<evidence type="ECO:0000256" key="3">
    <source>
        <dbReference type="SAM" id="MobiDB-lite"/>
    </source>
</evidence>
<keyword evidence="6" id="KW-1185">Reference proteome</keyword>
<evidence type="ECO:0000256" key="2">
    <source>
        <dbReference type="RuleBase" id="RU369065"/>
    </source>
</evidence>
<dbReference type="InterPro" id="IPR040390">
    <property type="entry name" value="TIFY/JAZ"/>
</dbReference>
<comment type="function">
    <text evidence="2">Repressor of jasmonate responses.</text>
</comment>
<dbReference type="GO" id="GO:0009611">
    <property type="term" value="P:response to wounding"/>
    <property type="evidence" value="ECO:0007669"/>
    <property type="project" value="UniProtKB-UniRule"/>
</dbReference>
<feature type="region of interest" description="Disordered" evidence="3">
    <location>
        <begin position="346"/>
        <end position="369"/>
    </location>
</feature>
<dbReference type="InterPro" id="IPR018467">
    <property type="entry name" value="CCT_CS"/>
</dbReference>
<comment type="subcellular location">
    <subcellularLocation>
        <location evidence="2">Nucleus</location>
    </subcellularLocation>
</comment>
<comment type="similarity">
    <text evidence="1 2">Belongs to the TIFY/JAZ family.</text>
</comment>
<sequence>MERDFLGLSSKQPLVPAEDEVNVDGFKETGSGLRWPFSNKISAVTHSKSFKVPQEDKTQKIASDLLLPLNFLSISPADGYDPSGKRPIAEIRKSFNQDRQGGTHFSLTAYAQQHDVLSVHHPLDGKMFPVSSHAVSVAVDNPLSRSYFATTEQTISGTNRKPLLLGGIPVMASNFPTFSSAVGKTEACVKTPVSPTPLTIFYAGTVNVYDDITPEKARSIMFLAETGSSNSSNTAQPKVEVQAPILNQTAAGVNPVNQPISTPPCSHFSSPLSVSSHSVAQSVSGSTSTEEIIATKSTGVSNTVSKLETKNISSAMGSLGATATIPSVPQARKASLARFLEKRKERIMSAAPYDPSKKSPARTASKAAE</sequence>
<dbReference type="SMART" id="SM00979">
    <property type="entry name" value="TIFY"/>
    <property type="match status" value="1"/>
</dbReference>
<dbReference type="GO" id="GO:2000022">
    <property type="term" value="P:regulation of jasmonic acid mediated signaling pathway"/>
    <property type="evidence" value="ECO:0007669"/>
    <property type="project" value="UniProtKB-UniRule"/>
</dbReference>
<dbReference type="Proteomes" id="UP001159364">
    <property type="component" value="Linkage Group LG03"/>
</dbReference>
<evidence type="ECO:0000256" key="1">
    <source>
        <dbReference type="ARBA" id="ARBA00008614"/>
    </source>
</evidence>
<comment type="domain">
    <text evidence="2">The jas domain is required for interaction with COI1.</text>
</comment>
<evidence type="ECO:0000313" key="6">
    <source>
        <dbReference type="Proteomes" id="UP001159364"/>
    </source>
</evidence>
<dbReference type="PROSITE" id="PS51320">
    <property type="entry name" value="TIFY"/>
    <property type="match status" value="1"/>
</dbReference>
<evidence type="ECO:0000259" key="4">
    <source>
        <dbReference type="PROSITE" id="PS51320"/>
    </source>
</evidence>
<accession>A0AAV8TTL5</accession>
<dbReference type="GO" id="GO:0031347">
    <property type="term" value="P:regulation of defense response"/>
    <property type="evidence" value="ECO:0007669"/>
    <property type="project" value="UniProtKB-UniRule"/>
</dbReference>
<name>A0AAV8TTL5_9ROSI</name>
<keyword evidence="2" id="KW-1184">Jasmonic acid signaling pathway</keyword>
<comment type="caution">
    <text evidence="5">The sequence shown here is derived from an EMBL/GenBank/DDBJ whole genome shotgun (WGS) entry which is preliminary data.</text>
</comment>
<reference evidence="5 6" key="1">
    <citation type="submission" date="2021-09" db="EMBL/GenBank/DDBJ databases">
        <title>Genomic insights and catalytic innovation underlie evolution of tropane alkaloids biosynthesis.</title>
        <authorList>
            <person name="Wang Y.-J."/>
            <person name="Tian T."/>
            <person name="Huang J.-P."/>
            <person name="Huang S.-X."/>
        </authorList>
    </citation>
    <scope>NUCLEOTIDE SEQUENCE [LARGE SCALE GENOMIC DNA]</scope>
    <source>
        <strain evidence="5">KIB-2018</strain>
        <tissue evidence="5">Leaf</tissue>
    </source>
</reference>
<dbReference type="Pfam" id="PF09425">
    <property type="entry name" value="Jas_motif"/>
    <property type="match status" value="1"/>
</dbReference>
<organism evidence="5 6">
    <name type="scientific">Erythroxylum novogranatense</name>
    <dbReference type="NCBI Taxonomy" id="1862640"/>
    <lineage>
        <taxon>Eukaryota</taxon>
        <taxon>Viridiplantae</taxon>
        <taxon>Streptophyta</taxon>
        <taxon>Embryophyta</taxon>
        <taxon>Tracheophyta</taxon>
        <taxon>Spermatophyta</taxon>
        <taxon>Magnoliopsida</taxon>
        <taxon>eudicotyledons</taxon>
        <taxon>Gunneridae</taxon>
        <taxon>Pentapetalae</taxon>
        <taxon>rosids</taxon>
        <taxon>fabids</taxon>
        <taxon>Malpighiales</taxon>
        <taxon>Erythroxylaceae</taxon>
        <taxon>Erythroxylum</taxon>
    </lineage>
</organism>
<dbReference type="EMBL" id="JAIWQS010000003">
    <property type="protein sequence ID" value="KAJ8770252.1"/>
    <property type="molecule type" value="Genomic_DNA"/>
</dbReference>
<dbReference type="Pfam" id="PF06200">
    <property type="entry name" value="tify"/>
    <property type="match status" value="1"/>
</dbReference>
<protein>
    <recommendedName>
        <fullName evidence="2">Protein TIFY</fullName>
    </recommendedName>
    <alternativeName>
        <fullName evidence="2">Jasmonate ZIM domain-containing protein</fullName>
    </alternativeName>
</protein>
<dbReference type="PANTHER" id="PTHR33077:SF90">
    <property type="entry name" value="PROTEIN TIFY 7"/>
    <property type="match status" value="1"/>
</dbReference>
<keyword evidence="2" id="KW-0539">Nucleus</keyword>
<dbReference type="InterPro" id="IPR010399">
    <property type="entry name" value="Tify_dom"/>
</dbReference>
<dbReference type="PANTHER" id="PTHR33077">
    <property type="entry name" value="PROTEIN TIFY 4A-RELATED-RELATED"/>
    <property type="match status" value="1"/>
</dbReference>
<dbReference type="AlphaFoldDB" id="A0AAV8TTL5"/>
<feature type="domain" description="Tify" evidence="4">
    <location>
        <begin position="191"/>
        <end position="226"/>
    </location>
</feature>
<dbReference type="GO" id="GO:0005634">
    <property type="term" value="C:nucleus"/>
    <property type="evidence" value="ECO:0007669"/>
    <property type="project" value="UniProtKB-SubCell"/>
</dbReference>
<gene>
    <name evidence="5" type="ORF">K2173_012694</name>
</gene>
<proteinExistence type="inferred from homology"/>
<evidence type="ECO:0000313" key="5">
    <source>
        <dbReference type="EMBL" id="KAJ8770252.1"/>
    </source>
</evidence>